<evidence type="ECO:0000256" key="5">
    <source>
        <dbReference type="ARBA" id="ARBA00023277"/>
    </source>
</evidence>
<dbReference type="RefSeq" id="WP_105054754.1">
    <property type="nucleotide sequence ID" value="NZ_CAWNRT010000001.1"/>
</dbReference>
<keyword evidence="3" id="KW-0378">Hydrolase</keyword>
<evidence type="ECO:0000313" key="6">
    <source>
        <dbReference type="EMBL" id="PQJ89223.1"/>
    </source>
</evidence>
<keyword evidence="5" id="KW-0119">Carbohydrate metabolism</keyword>
<dbReference type="GO" id="GO:0046872">
    <property type="term" value="F:metal ion binding"/>
    <property type="evidence" value="ECO:0007669"/>
    <property type="project" value="UniProtKB-KW"/>
</dbReference>
<accession>A0A2S7XCX4</accession>
<dbReference type="OrthoDB" id="9774177at2"/>
<dbReference type="Proteomes" id="UP000239263">
    <property type="component" value="Unassembled WGS sequence"/>
</dbReference>
<comment type="cofactor">
    <cofactor evidence="1">
        <name>Mg(2+)</name>
        <dbReference type="ChEBI" id="CHEBI:18420"/>
    </cofactor>
</comment>
<dbReference type="GO" id="GO:0000272">
    <property type="term" value="P:polysaccharide catabolic process"/>
    <property type="evidence" value="ECO:0007669"/>
    <property type="project" value="InterPro"/>
</dbReference>
<dbReference type="PANTHER" id="PTHR31609">
    <property type="entry name" value="YDJC DEACETYLASE FAMILY MEMBER"/>
    <property type="match status" value="1"/>
</dbReference>
<dbReference type="InterPro" id="IPR011330">
    <property type="entry name" value="Glyco_hydro/deAcase_b/a-brl"/>
</dbReference>
<organism evidence="6 7">
    <name type="scientific">Aliivibrio sifiae</name>
    <dbReference type="NCBI Taxonomy" id="566293"/>
    <lineage>
        <taxon>Bacteria</taxon>
        <taxon>Pseudomonadati</taxon>
        <taxon>Pseudomonadota</taxon>
        <taxon>Gammaproteobacteria</taxon>
        <taxon>Vibrionales</taxon>
        <taxon>Vibrionaceae</taxon>
        <taxon>Aliivibrio</taxon>
    </lineage>
</organism>
<dbReference type="GO" id="GO:0019213">
    <property type="term" value="F:deacetylase activity"/>
    <property type="evidence" value="ECO:0007669"/>
    <property type="project" value="TreeGrafter"/>
</dbReference>
<keyword evidence="2" id="KW-0479">Metal-binding</keyword>
<reference evidence="6 7" key="1">
    <citation type="submission" date="2016-12" db="EMBL/GenBank/DDBJ databases">
        <title>Diversity of luminous bacteria.</title>
        <authorList>
            <person name="Yoshizawa S."/>
            <person name="Kogure K."/>
        </authorList>
    </citation>
    <scope>NUCLEOTIDE SEQUENCE [LARGE SCALE GENOMIC DNA]</scope>
    <source>
        <strain evidence="6 7">ATCC 33715</strain>
    </source>
</reference>
<dbReference type="CDD" id="cd10803">
    <property type="entry name" value="YdjC_EF3048_like"/>
    <property type="match status" value="1"/>
</dbReference>
<dbReference type="SUPFAM" id="SSF88713">
    <property type="entry name" value="Glycoside hydrolase/deacetylase"/>
    <property type="match status" value="1"/>
</dbReference>
<dbReference type="EMBL" id="MSCO01000001">
    <property type="protein sequence ID" value="PQJ89223.1"/>
    <property type="molecule type" value="Genomic_DNA"/>
</dbReference>
<dbReference type="PANTHER" id="PTHR31609:SF1">
    <property type="entry name" value="CARBOHYDRATE DEACETYLASE"/>
    <property type="match status" value="1"/>
</dbReference>
<dbReference type="GO" id="GO:0016811">
    <property type="term" value="F:hydrolase activity, acting on carbon-nitrogen (but not peptide) bonds, in linear amides"/>
    <property type="evidence" value="ECO:0007669"/>
    <property type="project" value="InterPro"/>
</dbReference>
<evidence type="ECO:0000256" key="1">
    <source>
        <dbReference type="ARBA" id="ARBA00001946"/>
    </source>
</evidence>
<name>A0A2S7XCX4_9GAMM</name>
<dbReference type="InterPro" id="IPR006879">
    <property type="entry name" value="YdjC-like"/>
</dbReference>
<proteinExistence type="predicted"/>
<evidence type="ECO:0000256" key="2">
    <source>
        <dbReference type="ARBA" id="ARBA00022723"/>
    </source>
</evidence>
<gene>
    <name evidence="6" type="ORF">BTO22_06320</name>
</gene>
<sequence>MKLIMNADDFGLSESVNNGIVECLQSGIVTSTTVMMNQQGVEHAALLYKQGLVPEVGLHFTVTAGQPLSDPLTVSSLVDEHGYFLDRKILMTKNVSDEEVYIELKAQYNAAIKAGFDINHIDSHHFAGVYPPLKKAFIRFANETGLPVRRIDNIISGQDGLIVPTPDAFDAQFFDKGVSLKQLQVLLLSYKETLSDGVLELMCHPSTEDNSDLTKLTSYRTMRVVERELLTSPELSLWLKKEGIECIGFNALI</sequence>
<dbReference type="AlphaFoldDB" id="A0A2S7XCX4"/>
<dbReference type="Gene3D" id="3.20.20.370">
    <property type="entry name" value="Glycoside hydrolase/deacetylase"/>
    <property type="match status" value="1"/>
</dbReference>
<dbReference type="Pfam" id="PF04794">
    <property type="entry name" value="YdjC"/>
    <property type="match status" value="1"/>
</dbReference>
<evidence type="ECO:0000256" key="3">
    <source>
        <dbReference type="ARBA" id="ARBA00022801"/>
    </source>
</evidence>
<dbReference type="InterPro" id="IPR022948">
    <property type="entry name" value="COD_ChbG_bac"/>
</dbReference>
<evidence type="ECO:0000256" key="4">
    <source>
        <dbReference type="ARBA" id="ARBA00022842"/>
    </source>
</evidence>
<comment type="caution">
    <text evidence="6">The sequence shown here is derived from an EMBL/GenBank/DDBJ whole genome shotgun (WGS) entry which is preliminary data.</text>
</comment>
<keyword evidence="4" id="KW-0460">Magnesium</keyword>
<evidence type="ECO:0000313" key="7">
    <source>
        <dbReference type="Proteomes" id="UP000239263"/>
    </source>
</evidence>
<protein>
    <submittedName>
        <fullName evidence="6">Carbohydrate deacetylase</fullName>
    </submittedName>
</protein>